<evidence type="ECO:0000313" key="3">
    <source>
        <dbReference type="Proteomes" id="UP000249723"/>
    </source>
</evidence>
<feature type="region of interest" description="Disordered" evidence="1">
    <location>
        <begin position="163"/>
        <end position="202"/>
    </location>
</feature>
<reference evidence="3" key="1">
    <citation type="submission" date="2016-10" db="EMBL/GenBank/DDBJ databases">
        <authorList>
            <person name="Jeantristanb JTB J.-T."/>
            <person name="Ricardo R."/>
        </authorList>
    </citation>
    <scope>NUCLEOTIDE SEQUENCE [LARGE SCALE GENOMIC DNA]</scope>
</reference>
<accession>A0A2X0M8N8</accession>
<proteinExistence type="predicted"/>
<feature type="region of interest" description="Disordered" evidence="1">
    <location>
        <begin position="68"/>
        <end position="88"/>
    </location>
</feature>
<evidence type="ECO:0000256" key="1">
    <source>
        <dbReference type="SAM" id="MobiDB-lite"/>
    </source>
</evidence>
<sequence length="289" mass="32104">MVLIKFPLFPETERKMFFSQIFDLMRPAVARSATRPALDQSRDRVLFNTLIFAPISRRTSLLTSKRGYLENDESDSSRSAPSARVGSSHWPQCLQSFNRPAVRNEGTPCPANRTAPFQDPVLNERNYKLHSTAFAAEMYGRAGFAQEFVQVLPRLYEKTKLKVEQPGQLSGAPTRASSPHPGPATTSTAARPSTAFPETLGLKSTGWHDMDAPRGDGYDMLDFKSLWPYLLGNGVLTSSKDLLMVDPLKGTAMGQGLMVQSSTSHGHGTMNFDYFELMIHEKVQLNITD</sequence>
<dbReference type="Proteomes" id="UP000249723">
    <property type="component" value="Unassembled WGS sequence"/>
</dbReference>
<dbReference type="AlphaFoldDB" id="A0A2X0M8N8"/>
<organism evidence="2 3">
    <name type="scientific">Microbotryum saponariae</name>
    <dbReference type="NCBI Taxonomy" id="289078"/>
    <lineage>
        <taxon>Eukaryota</taxon>
        <taxon>Fungi</taxon>
        <taxon>Dikarya</taxon>
        <taxon>Basidiomycota</taxon>
        <taxon>Pucciniomycotina</taxon>
        <taxon>Microbotryomycetes</taxon>
        <taxon>Microbotryales</taxon>
        <taxon>Microbotryaceae</taxon>
        <taxon>Microbotryum</taxon>
    </lineage>
</organism>
<dbReference type="STRING" id="289078.A0A2X0M8N8"/>
<feature type="compositionally biased region" description="Low complexity" evidence="1">
    <location>
        <begin position="183"/>
        <end position="197"/>
    </location>
</feature>
<gene>
    <name evidence="2" type="ORF">BZ3500_MVSOF-1268-A1-R1_CHR2-2G04771</name>
</gene>
<name>A0A2X0M8N8_9BASI</name>
<protein>
    <submittedName>
        <fullName evidence="2">BZ3500_MvSof-1268-A1-R1_Chr2-2g04771 protein</fullName>
    </submittedName>
</protein>
<keyword evidence="3" id="KW-1185">Reference proteome</keyword>
<evidence type="ECO:0000313" key="2">
    <source>
        <dbReference type="EMBL" id="SCZ87305.1"/>
    </source>
</evidence>
<dbReference type="OrthoDB" id="3364175at2759"/>
<dbReference type="EMBL" id="FMWP01000010">
    <property type="protein sequence ID" value="SCZ87305.1"/>
    <property type="molecule type" value="Genomic_DNA"/>
</dbReference>